<dbReference type="Gene3D" id="3.40.50.1110">
    <property type="entry name" value="SGNH hydrolase"/>
    <property type="match status" value="1"/>
</dbReference>
<evidence type="ECO:0008006" key="4">
    <source>
        <dbReference type="Google" id="ProtNLM"/>
    </source>
</evidence>
<reference evidence="2" key="1">
    <citation type="submission" date="2025-08" db="UniProtKB">
        <authorList>
            <consortium name="Ensembl"/>
        </authorList>
    </citation>
    <scope>IDENTIFICATION</scope>
</reference>
<feature type="compositionally biased region" description="Basic and acidic residues" evidence="1">
    <location>
        <begin position="821"/>
        <end position="837"/>
    </location>
</feature>
<dbReference type="InterPro" id="IPR036514">
    <property type="entry name" value="SGNH_hydro_sf"/>
</dbReference>
<feature type="region of interest" description="Disordered" evidence="1">
    <location>
        <begin position="505"/>
        <end position="543"/>
    </location>
</feature>
<feature type="compositionally biased region" description="Basic and acidic residues" evidence="1">
    <location>
        <begin position="1325"/>
        <end position="1340"/>
    </location>
</feature>
<feature type="region of interest" description="Disordered" evidence="1">
    <location>
        <begin position="1257"/>
        <end position="1288"/>
    </location>
</feature>
<gene>
    <name evidence="2" type="primary">znf318</name>
</gene>
<feature type="region of interest" description="Disordered" evidence="1">
    <location>
        <begin position="623"/>
        <end position="662"/>
    </location>
</feature>
<dbReference type="PANTHER" id="PTHR12913:SF3">
    <property type="entry name" value="SI:DKEYP-121D4.3"/>
    <property type="match status" value="1"/>
</dbReference>
<feature type="compositionally biased region" description="Pro residues" evidence="1">
    <location>
        <begin position="1466"/>
        <end position="1492"/>
    </location>
</feature>
<feature type="region of interest" description="Disordered" evidence="1">
    <location>
        <begin position="1586"/>
        <end position="1606"/>
    </location>
</feature>
<feature type="compositionally biased region" description="Low complexity" evidence="1">
    <location>
        <begin position="1401"/>
        <end position="1411"/>
    </location>
</feature>
<feature type="compositionally biased region" description="Polar residues" evidence="1">
    <location>
        <begin position="1144"/>
        <end position="1164"/>
    </location>
</feature>
<feature type="compositionally biased region" description="Basic residues" evidence="1">
    <location>
        <begin position="860"/>
        <end position="871"/>
    </location>
</feature>
<dbReference type="Ensembl" id="ENSCLMT00005003831.1">
    <property type="protein sequence ID" value="ENSCLMP00005003502.1"/>
    <property type="gene ID" value="ENSCLMG00005002006.1"/>
</dbReference>
<dbReference type="CDD" id="cd00229">
    <property type="entry name" value="SGNH_hydrolase"/>
    <property type="match status" value="1"/>
</dbReference>
<proteinExistence type="predicted"/>
<feature type="compositionally biased region" description="Pro residues" evidence="1">
    <location>
        <begin position="1412"/>
        <end position="1427"/>
    </location>
</feature>
<dbReference type="Gene3D" id="2.40.50.140">
    <property type="entry name" value="Nucleic acid-binding proteins"/>
    <property type="match status" value="3"/>
</dbReference>
<feature type="region of interest" description="Disordered" evidence="1">
    <location>
        <begin position="1313"/>
        <end position="1365"/>
    </location>
</feature>
<dbReference type="GeneTree" id="ENSGT00940000168290"/>
<feature type="compositionally biased region" description="Polar residues" evidence="1">
    <location>
        <begin position="1586"/>
        <end position="1599"/>
    </location>
</feature>
<feature type="region of interest" description="Disordered" evidence="1">
    <location>
        <begin position="15"/>
        <end position="51"/>
    </location>
</feature>
<feature type="region of interest" description="Disordered" evidence="1">
    <location>
        <begin position="820"/>
        <end position="974"/>
    </location>
</feature>
<feature type="compositionally biased region" description="Polar residues" evidence="1">
    <location>
        <begin position="15"/>
        <end position="34"/>
    </location>
</feature>
<evidence type="ECO:0000313" key="2">
    <source>
        <dbReference type="Ensembl" id="ENSCLMP00005003502.1"/>
    </source>
</evidence>
<organism evidence="2 3">
    <name type="scientific">Cyclopterus lumpus</name>
    <name type="common">Lumpsucker</name>
    <dbReference type="NCBI Taxonomy" id="8103"/>
    <lineage>
        <taxon>Eukaryota</taxon>
        <taxon>Metazoa</taxon>
        <taxon>Chordata</taxon>
        <taxon>Craniata</taxon>
        <taxon>Vertebrata</taxon>
        <taxon>Euteleostomi</taxon>
        <taxon>Actinopterygii</taxon>
        <taxon>Neopterygii</taxon>
        <taxon>Teleostei</taxon>
        <taxon>Neoteleostei</taxon>
        <taxon>Acanthomorphata</taxon>
        <taxon>Eupercaria</taxon>
        <taxon>Perciformes</taxon>
        <taxon>Cottioidei</taxon>
        <taxon>Cottales</taxon>
        <taxon>Cyclopteridae</taxon>
        <taxon>Cyclopterus</taxon>
    </lineage>
</organism>
<feature type="compositionally biased region" description="Polar residues" evidence="1">
    <location>
        <begin position="1257"/>
        <end position="1271"/>
    </location>
</feature>
<feature type="compositionally biased region" description="Basic and acidic residues" evidence="1">
    <location>
        <begin position="633"/>
        <end position="653"/>
    </location>
</feature>
<feature type="region of interest" description="Disordered" evidence="1">
    <location>
        <begin position="1130"/>
        <end position="1204"/>
    </location>
</feature>
<keyword evidence="3" id="KW-1185">Reference proteome</keyword>
<dbReference type="Proteomes" id="UP000694565">
    <property type="component" value="Unplaced"/>
</dbReference>
<accession>A0A8C2WJY4</accession>
<feature type="compositionally biased region" description="Polar residues" evidence="1">
    <location>
        <begin position="1433"/>
        <end position="1461"/>
    </location>
</feature>
<sequence>MWSVFQIKALISAPVSESTPGESKNPTEEPSVTKTPVADPAAAPRPKPEPAKINRALGLLGKRTFDKPPPGRSTGIISFIGPSFGYIEREDLEKFTFSFAAFFGNPKAMTPGVRVHFTACKEKQNGSIATDVKVAPGGTENVDTEIYEAVVSQPIAEPQPGERQYPGQVHVDIGPLRTNLTFDRKDSTVTLLKNDQVLINLLTDIVSEKRRATNIKPQIPSTFSNTAETREQGVIVSLKDSEGVIKCDEHSELPFNVRENFSDIEFTDEDVNEEVEFTVATLRGGKRAIRIRRVKEPLLLTFSAATDAAEEAAAPNAASDEDFWLNGNAGVRPELGVNMKLDSELYEGIVSQPIIEPTPNMQGYPGQIHANIGPLKTNVTFDHRDCGVTLLKNDHVLINLLVDVLTGKRRAANIKPKIPFTFSYTKEKRELGIVTFLGPEEGIVNSEEHGELPFDICENFREIKFNSSDIHKEVEFTVAMVKSEKRAIRLLRTKRVEDQILEEQKKREEEEKKKKREEEERRKREEEERKRREEEVEERRREVERKKREEVSAALAAAKCKWTPLGLRVRNRDSLDDVSKERFQGTVLKAISKYPRQEIKKEPKENKGEQGGAQMLQVKIKVEKMDEDEKEEAEGKPEGEEREREVEEVKEDLQASPAAVKPDPEMGRLVMTIDGQQKLLPFGPNDLLSSATMLDGDKVRFNIATHGETKEERATFVEILPDSFEESIEQRRHGIVIEFSHSSGLIKCAQNPQLYFHMSEVIEKKRLELNEKVEFSVVPHETAEGGNQAIRIKRFTERVFLPVRKLGGVGANKGKMTIKLAKTEDTEKEKPETDKMKAVVKNLRTQDGKTSISRRDYRATQRKYGRSRSRSPPRDQFGRIIKKRRSTSADRGHKGSRYRRSRSRERPNRPTKSRTKSHSRSRSRSKSSSRSRSRSKERAVKKRRKTSREPEESHKRRRELSPPPRRGGIVDDELARKKRELEELNDMIAYKKSLVDIDPGQRTCIDYDHGRIAVPLTEYKPVRSILKKRPDGPDYLHSSQPYEGPYYEQPYSPYPDRRYIEHPVDPFASRPYTDRPYETRLFGEASYGGLPAASQRYTDRYDVYDEPYEDHNYDPAYADRPYKDPYRLVQRSQSPQPHDPLPYSQPSQVPSASTQPSLMNTAATSSSQPSLRPPPPTEPPHRSPSPTLENTTPRQAPPAVKQPLDRFLDMLNKKVDAEKKSEPVHVNDDLLPHERALQDGSGFSCIVGLAQEQPSSSLALEGKNTQLSPKRSSVERTSEEPKDNTEPYVKIQSLLRTIGLKLSTGDVSKLASRAQEKLYSPKSSSSERETLLSSTEERQRSRTGSVELDHIYSPSSTRSSSLEPLSRSKAVSEYEGFLDQQELEALQKAQQQQSLTKTMGSTHPTTSSPTASPEPLPAHYQHPPPLINWPLGVTTQIPPEQSSTTPSMGSPVSSAIGQPSQRFGLPPGPPPGPPPRRPAQPPPGPPPGPPPRYTSGQPLFAPPSSHTVFPFIGQPPAAPPLNSSSPLQPLITAAVSSTPTTSSPANISQSTISTTVARCLKVIETVKSLAVQPPAKPVKSVQFSLPTVPPSASSHQTSTEADDEIKNKQKEKLDLYNQRVLEKREQYYKDWLSRKNQSGEWKDGIRIFPGMPNAREPKNVWICGHSLVYWAESRAKSPEVGMQLGMDPSKVIIWWKGTQGMTWSQLLPQLHQLKVTWPNPDVLIMHLGGNDLSTDSPTDLLASVKKDLTSMRSIFPQCLLVWSNVLPRRVWRHSTDNHEVDLVRTTVNRRIQNIVSELGGSSLTHDNIRCGTNTGLYRADGVHLSPKGIDVFNLNLQDFLEKWEMELT</sequence>
<evidence type="ECO:0000313" key="3">
    <source>
        <dbReference type="Proteomes" id="UP000694565"/>
    </source>
</evidence>
<dbReference type="InterPro" id="IPR012340">
    <property type="entry name" value="NA-bd_OB-fold"/>
</dbReference>
<dbReference type="PANTHER" id="PTHR12913">
    <property type="entry name" value="UNR PROTEIN N-RAS UPSTREAM GENE PROTEIN"/>
    <property type="match status" value="1"/>
</dbReference>
<feature type="compositionally biased region" description="Low complexity" evidence="1">
    <location>
        <begin position="1353"/>
        <end position="1365"/>
    </location>
</feature>
<evidence type="ECO:0000256" key="1">
    <source>
        <dbReference type="SAM" id="MobiDB-lite"/>
    </source>
</evidence>
<reference evidence="2" key="2">
    <citation type="submission" date="2025-09" db="UniProtKB">
        <authorList>
            <consortium name="Ensembl"/>
        </authorList>
    </citation>
    <scope>IDENTIFICATION</scope>
</reference>
<dbReference type="SUPFAM" id="SSF50249">
    <property type="entry name" value="Nucleic acid-binding proteins"/>
    <property type="match status" value="1"/>
</dbReference>
<feature type="compositionally biased region" description="Basic and acidic residues" evidence="1">
    <location>
        <begin position="1272"/>
        <end position="1285"/>
    </location>
</feature>
<dbReference type="SUPFAM" id="SSF52266">
    <property type="entry name" value="SGNH hydrolase"/>
    <property type="match status" value="1"/>
</dbReference>
<name>A0A8C2WJY4_CYCLU</name>
<feature type="region of interest" description="Disordered" evidence="1">
    <location>
        <begin position="1387"/>
        <end position="1525"/>
    </location>
</feature>
<feature type="compositionally biased region" description="Basic residues" evidence="1">
    <location>
        <begin position="894"/>
        <end position="946"/>
    </location>
</feature>
<protein>
    <recommendedName>
        <fullName evidence="4">Cold shock domain-containing protein E1</fullName>
    </recommendedName>
</protein>